<evidence type="ECO:0000313" key="2">
    <source>
        <dbReference type="EMBL" id="PIR90111.1"/>
    </source>
</evidence>
<feature type="domain" description="bAvd-like" evidence="1">
    <location>
        <begin position="21"/>
        <end position="124"/>
    </location>
</feature>
<organism evidence="2 3">
    <name type="scientific">bacterium (Candidatus Gribaldobacteria) CG10_big_fil_rev_8_21_14_0_10_37_21</name>
    <dbReference type="NCBI Taxonomy" id="2014275"/>
    <lineage>
        <taxon>Bacteria</taxon>
        <taxon>Candidatus Gribaldobacteria</taxon>
    </lineage>
</organism>
<gene>
    <name evidence="2" type="ORF">COU05_03145</name>
</gene>
<comment type="caution">
    <text evidence="2">The sequence shown here is derived from an EMBL/GenBank/DDBJ whole genome shotgun (WGS) entry which is preliminary data.</text>
</comment>
<dbReference type="Pfam" id="PF22296">
    <property type="entry name" value="bAvd"/>
    <property type="match status" value="1"/>
</dbReference>
<evidence type="ECO:0000259" key="1">
    <source>
        <dbReference type="Pfam" id="PF22296"/>
    </source>
</evidence>
<sequence>MLNNSFSFNAPPHEFFDVPLVHKLSEFYLLFHQYLKLFPKAEKYTLDQKIESLILEVLESSFSVAYGARADKALLLQAMSIKINLLKTLIRLAFQIKAIDNKKYIQLQEQLQEIGKMIGGWLRYLQKQ</sequence>
<dbReference type="EMBL" id="PFAX01000032">
    <property type="protein sequence ID" value="PIR90111.1"/>
    <property type="molecule type" value="Genomic_DNA"/>
</dbReference>
<dbReference type="Gene3D" id="1.20.1440.60">
    <property type="entry name" value="23S rRNA-intervening sequence"/>
    <property type="match status" value="1"/>
</dbReference>
<dbReference type="InterPro" id="IPR055360">
    <property type="entry name" value="bAvd"/>
</dbReference>
<proteinExistence type="predicted"/>
<accession>A0A2H0UTR9</accession>
<name>A0A2H0UTR9_9BACT</name>
<dbReference type="CDD" id="cd16376">
    <property type="entry name" value="Avd_like"/>
    <property type="match status" value="1"/>
</dbReference>
<dbReference type="SUPFAM" id="SSF158446">
    <property type="entry name" value="IVS-encoded protein-like"/>
    <property type="match status" value="1"/>
</dbReference>
<reference evidence="3" key="1">
    <citation type="submission" date="2017-09" db="EMBL/GenBank/DDBJ databases">
        <title>Depth-based differentiation of microbial function through sediment-hosted aquifers and enrichment of novel symbionts in the deep terrestrial subsurface.</title>
        <authorList>
            <person name="Probst A.J."/>
            <person name="Ladd B."/>
            <person name="Jarett J.K."/>
            <person name="Geller-Mcgrath D.E."/>
            <person name="Sieber C.M.K."/>
            <person name="Emerson J.B."/>
            <person name="Anantharaman K."/>
            <person name="Thomas B.C."/>
            <person name="Malmstrom R."/>
            <person name="Stieglmeier M."/>
            <person name="Klingl A."/>
            <person name="Woyke T."/>
            <person name="Ryan C.M."/>
            <person name="Banfield J.F."/>
        </authorList>
    </citation>
    <scope>NUCLEOTIDE SEQUENCE [LARGE SCALE GENOMIC DNA]</scope>
</reference>
<evidence type="ECO:0000313" key="3">
    <source>
        <dbReference type="Proteomes" id="UP000230132"/>
    </source>
</evidence>
<protein>
    <recommendedName>
        <fullName evidence="1">bAvd-like domain-containing protein</fullName>
    </recommendedName>
</protein>
<dbReference type="Proteomes" id="UP000230132">
    <property type="component" value="Unassembled WGS sequence"/>
</dbReference>
<dbReference type="InterPro" id="IPR036583">
    <property type="entry name" value="23S_rRNA_IVS_sf"/>
</dbReference>
<dbReference type="AlphaFoldDB" id="A0A2H0UTR9"/>